<dbReference type="EMBL" id="KU884563">
    <property type="protein sequence ID" value="ANA49006.1"/>
    <property type="molecule type" value="Genomic_DNA"/>
</dbReference>
<name>A0A1C8HST9_BPPP4</name>
<evidence type="ECO:0000256" key="1">
    <source>
        <dbReference type="SAM" id="Phobius"/>
    </source>
</evidence>
<keyword evidence="1" id="KW-0472">Membrane</keyword>
<keyword evidence="3" id="KW-1185">Reference proteome</keyword>
<dbReference type="Proteomes" id="UP000230640">
    <property type="component" value="Segment"/>
</dbReference>
<organism evidence="2 3">
    <name type="scientific">Pseudomonas phage PaMx41</name>
    <dbReference type="NCBI Taxonomy" id="1815976"/>
    <lineage>
        <taxon>Viruses</taxon>
        <taxon>Duplodnaviria</taxon>
        <taxon>Heunggongvirae</taxon>
        <taxon>Uroviricota</taxon>
        <taxon>Caudoviricetes</taxon>
        <taxon>Fredfastierviridae</taxon>
        <taxon>Jamesmcgillvirus</taxon>
        <taxon>Jamesmcgillvirus PaMx41</taxon>
    </lineage>
</organism>
<evidence type="ECO:0000313" key="3">
    <source>
        <dbReference type="Proteomes" id="UP000230640"/>
    </source>
</evidence>
<feature type="transmembrane region" description="Helical" evidence="1">
    <location>
        <begin position="73"/>
        <end position="95"/>
    </location>
</feature>
<accession>A0A1C8HST9</accession>
<reference evidence="2 3" key="1">
    <citation type="journal article" date="2016" name="Appl. Environ. Microbiol.">
        <title>Genomic and Transcriptional Mapping of PaMx41, Archetype of a New Lineage of Bacteriophages Infecting Pseudomonas aeruginosa.</title>
        <authorList>
            <person name="Cruz-Plancarte I."/>
            <person name="Cazares A."/>
            <person name="Guarneros G."/>
        </authorList>
    </citation>
    <scope>NUCLEOTIDE SEQUENCE [LARGE SCALE GENOMIC DNA]</scope>
</reference>
<gene>
    <name evidence="2" type="ORF">PaMx41_ORF43</name>
</gene>
<protein>
    <submittedName>
        <fullName evidence="2">Uncharacterized protein</fullName>
    </submittedName>
</protein>
<feature type="transmembrane region" description="Helical" evidence="1">
    <location>
        <begin position="12"/>
        <end position="33"/>
    </location>
</feature>
<evidence type="ECO:0000313" key="2">
    <source>
        <dbReference type="EMBL" id="ANA49006.1"/>
    </source>
</evidence>
<proteinExistence type="predicted"/>
<sequence length="97" mass="11242">MNLNNLLGLIQFYPIHLSLILVLTLATIMVSLLRMKRDELAAVYYNLSEPWWKEEESEGRWDKIIANIHMRAFLTKCIVVCRVVQILVICLIIGISL</sequence>
<keyword evidence="1" id="KW-1133">Transmembrane helix</keyword>
<keyword evidence="1" id="KW-0812">Transmembrane</keyword>